<dbReference type="InterPro" id="IPR024361">
    <property type="entry name" value="BACON"/>
</dbReference>
<dbReference type="InterPro" id="IPR050546">
    <property type="entry name" value="Glycosyl_Hydrlase_16"/>
</dbReference>
<dbReference type="Gene3D" id="2.60.40.10">
    <property type="entry name" value="Immunoglobulins"/>
    <property type="match status" value="1"/>
</dbReference>
<dbReference type="PROSITE" id="PS51257">
    <property type="entry name" value="PROKAR_LIPOPROTEIN"/>
    <property type="match status" value="1"/>
</dbReference>
<sequence>MIRQFYLGALLLGSTISLSASCAGGENNPPVVQATAIQLTPAALTFSPEGGSQQVQLQAPSEWSAFADAEWVAVSPKSSLSPKGTLTVTVAPNTTAGQPRSTTLTVRSGTARQTVSITQSAPEIAAPDPNIPTPEGYALVWQEEFDQTPSADGRPALVNASNWRFENWAPGTVNNELQRYVAGGVLGNDTTAMVKDGALHITLKKRGNEVLSARMNSRESWQYGYVEARIRLPKGKGTWPAFWMMPVDQREGWPACGEIDIMEEVGTNPNYTSSSIHCTAYNHVKGTQKTAERFTAGAEGEYHVYALEWTADYIRTFVDGQPLFYFANDGQRKAATWPFDKPFFVILNLAWGGMWGGMNGVDESALPTTMSVDYVRVFQRR</sequence>
<dbReference type="PANTHER" id="PTHR10963:SF55">
    <property type="entry name" value="GLYCOSIDE HYDROLASE FAMILY 16 PROTEIN"/>
    <property type="match status" value="1"/>
</dbReference>
<name>A0ABF7PQ33_9ZZZZ</name>
<dbReference type="InterPro" id="IPR000757">
    <property type="entry name" value="Beta-glucanase-like"/>
</dbReference>
<dbReference type="Pfam" id="PF00722">
    <property type="entry name" value="Glyco_hydro_16"/>
    <property type="match status" value="1"/>
</dbReference>
<dbReference type="CDD" id="cd08023">
    <property type="entry name" value="GH16_laminarinase_like"/>
    <property type="match status" value="1"/>
</dbReference>
<feature type="domain" description="GH16" evidence="2">
    <location>
        <begin position="126"/>
        <end position="381"/>
    </location>
</feature>
<keyword evidence="3" id="KW-0002">3D-structure</keyword>
<evidence type="ECO:0000259" key="2">
    <source>
        <dbReference type="PROSITE" id="PS51762"/>
    </source>
</evidence>
<organism evidence="3">
    <name type="scientific">metagenome</name>
    <dbReference type="NCBI Taxonomy" id="256318"/>
    <lineage>
        <taxon>unclassified sequences</taxon>
        <taxon>metagenomes</taxon>
    </lineage>
</organism>
<dbReference type="PROSITE" id="PS51762">
    <property type="entry name" value="GH16_2"/>
    <property type="match status" value="1"/>
</dbReference>
<dbReference type="PDB" id="8VA4">
    <property type="method" value="X-ray"/>
    <property type="resolution" value="1.96 A"/>
    <property type="chains" value="A=1-381"/>
</dbReference>
<dbReference type="InterPro" id="IPR013320">
    <property type="entry name" value="ConA-like_dom_sf"/>
</dbReference>
<dbReference type="AlphaFoldDB" id="A0ABF7PQ33"/>
<reference evidence="3" key="1">
    <citation type="journal article" date="2024" name="NPJ Biofilms Microbiomes">
        <title>A functionally augmented carbohydrate utilization locus from herbivore gut microbiota fueled by dietary beta-glucans.</title>
        <authorList>
            <person name="Mandelli F."/>
            <person name="Martins M.P."/>
            <person name="Chinaglia M."/>
            <person name="Lima E.A."/>
            <person name="Morais M.A.B."/>
            <person name="Lima T.B."/>
            <person name="Cabral L."/>
            <person name="Pirolla R.A.S."/>
            <person name="Fuzita F.J."/>
            <person name="Paixao D.A.A."/>
            <person name="Andrade M.O."/>
            <person name="Wolf L.D."/>
            <person name="Vieira P.S."/>
            <person name="Persinoti G.F."/>
            <person name="Murakami M.T."/>
        </authorList>
    </citation>
    <scope>X-RAY CRYSTALLOGRAPHY (1.96 ANGSTROMS)</scope>
</reference>
<evidence type="ECO:0000313" key="3">
    <source>
        <dbReference type="PDB" id="8VA4"/>
    </source>
</evidence>
<dbReference type="Pfam" id="PF13004">
    <property type="entry name" value="BACON"/>
    <property type="match status" value="1"/>
</dbReference>
<dbReference type="CDD" id="cd14948">
    <property type="entry name" value="BACON"/>
    <property type="match status" value="1"/>
</dbReference>
<evidence type="ECO:0000256" key="1">
    <source>
        <dbReference type="ARBA" id="ARBA00006865"/>
    </source>
</evidence>
<protein>
    <submittedName>
        <fullName evidence="3">Glycoside hydrolase family 16</fullName>
    </submittedName>
</protein>
<dbReference type="InterPro" id="IPR013783">
    <property type="entry name" value="Ig-like_fold"/>
</dbReference>
<dbReference type="PANTHER" id="PTHR10963">
    <property type="entry name" value="GLYCOSYL HYDROLASE-RELATED"/>
    <property type="match status" value="1"/>
</dbReference>
<dbReference type="SUPFAM" id="SSF49899">
    <property type="entry name" value="Concanavalin A-like lectins/glucanases"/>
    <property type="match status" value="1"/>
</dbReference>
<comment type="similarity">
    <text evidence="1">Belongs to the glycosyl hydrolase 16 family.</text>
</comment>
<proteinExistence type="evidence at protein level"/>
<accession>A0ABF7PQ33</accession>
<dbReference type="Gene3D" id="2.60.120.200">
    <property type="match status" value="1"/>
</dbReference>